<reference evidence="3" key="1">
    <citation type="submission" date="2022-12" db="EMBL/GenBank/DDBJ databases">
        <title>Reference genome sequencing for broad-spectrum identification of bacterial and archaeal isolates by mass spectrometry.</title>
        <authorList>
            <person name="Sekiguchi Y."/>
            <person name="Tourlousse D.M."/>
        </authorList>
    </citation>
    <scope>NUCLEOTIDE SEQUENCE</scope>
    <source>
        <strain evidence="3">H2</strain>
    </source>
</reference>
<keyword evidence="4" id="KW-1185">Reference proteome</keyword>
<dbReference type="InterPro" id="IPR037522">
    <property type="entry name" value="HD_GYP_dom"/>
</dbReference>
<sequence>MANRFADNLTTTFFRRSLWIALIFCGIISLTVPPVIYHYHIHQYELESAEILNRFISEDLCFRPEYLMENQRSRDAAVEHINVFMKFGQLVEFKLWTADATLVYAYNAKELIGKKFSDNSKLHEALASGETVVELESSDDDDSRYLRDHGKLVEVYAPIISEGKVIGAVEVYRAAPKFTLLKTHIALVLSITVILFILLYLLLSGQFRRATTELLGYDEKLEKAYSNLGHSYFDTIRSLIKALELRDMETEGHSERVVALSIFVGERLGITKPDLDRLVLGSYLHDIGKIGVPDSILHKPGPLTAGEYEKIRSHVEKGLEIIGPIEFLEPAAEVIRYHHEKWDGSGYNEGLRGTGIPVSARIFAVVDVFDALVSDRPYRSSMAFDAAKEVILGGRGNHFDPDIVDLFMAVTESEYEALKSEIATNGIHHTVNEAVANLLSRINGS</sequence>
<dbReference type="EMBL" id="BSDS01000001">
    <property type="protein sequence ID" value="GLI37487.1"/>
    <property type="molecule type" value="Genomic_DNA"/>
</dbReference>
<dbReference type="SUPFAM" id="SSF109604">
    <property type="entry name" value="HD-domain/PDEase-like"/>
    <property type="match status" value="1"/>
</dbReference>
<organism evidence="3 4">
    <name type="scientific">Geobacter hydrogenophilus</name>
    <dbReference type="NCBI Taxonomy" id="40983"/>
    <lineage>
        <taxon>Bacteria</taxon>
        <taxon>Pseudomonadati</taxon>
        <taxon>Thermodesulfobacteriota</taxon>
        <taxon>Desulfuromonadia</taxon>
        <taxon>Geobacterales</taxon>
        <taxon>Geobacteraceae</taxon>
        <taxon>Geobacter</taxon>
    </lineage>
</organism>
<evidence type="ECO:0000259" key="2">
    <source>
        <dbReference type="PROSITE" id="PS51832"/>
    </source>
</evidence>
<dbReference type="PROSITE" id="PS51832">
    <property type="entry name" value="HD_GYP"/>
    <property type="match status" value="1"/>
</dbReference>
<feature type="domain" description="HD-GYP" evidence="2">
    <location>
        <begin position="228"/>
        <end position="423"/>
    </location>
</feature>
<keyword evidence="1" id="KW-1133">Transmembrane helix</keyword>
<gene>
    <name evidence="3" type="ORF">GHYDROH2_09880</name>
</gene>
<dbReference type="Gene3D" id="1.10.3210.10">
    <property type="entry name" value="Hypothetical protein af1432"/>
    <property type="match status" value="1"/>
</dbReference>
<dbReference type="CDD" id="cd00077">
    <property type="entry name" value="HDc"/>
    <property type="match status" value="1"/>
</dbReference>
<protein>
    <recommendedName>
        <fullName evidence="2">HD-GYP domain-containing protein</fullName>
    </recommendedName>
</protein>
<comment type="caution">
    <text evidence="3">The sequence shown here is derived from an EMBL/GenBank/DDBJ whole genome shotgun (WGS) entry which is preliminary data.</text>
</comment>
<dbReference type="AlphaFoldDB" id="A0A9W6FZ63"/>
<feature type="transmembrane region" description="Helical" evidence="1">
    <location>
        <begin position="18"/>
        <end position="37"/>
    </location>
</feature>
<dbReference type="Pfam" id="PF13487">
    <property type="entry name" value="HD_5"/>
    <property type="match status" value="1"/>
</dbReference>
<feature type="transmembrane region" description="Helical" evidence="1">
    <location>
        <begin position="185"/>
        <end position="203"/>
    </location>
</feature>
<dbReference type="InterPro" id="IPR052020">
    <property type="entry name" value="Cyclic_di-GMP/3'3'-cGAMP_PDE"/>
</dbReference>
<name>A0A9W6FZ63_9BACT</name>
<keyword evidence="1" id="KW-0472">Membrane</keyword>
<evidence type="ECO:0000313" key="3">
    <source>
        <dbReference type="EMBL" id="GLI37487.1"/>
    </source>
</evidence>
<proteinExistence type="predicted"/>
<dbReference type="RefSeq" id="WP_214186856.1">
    <property type="nucleotide sequence ID" value="NZ_BSDS01000001.1"/>
</dbReference>
<evidence type="ECO:0000313" key="4">
    <source>
        <dbReference type="Proteomes" id="UP001144352"/>
    </source>
</evidence>
<dbReference type="InterPro" id="IPR003607">
    <property type="entry name" value="HD/PDEase_dom"/>
</dbReference>
<dbReference type="SMART" id="SM00471">
    <property type="entry name" value="HDc"/>
    <property type="match status" value="1"/>
</dbReference>
<dbReference type="Gene3D" id="3.30.450.20">
    <property type="entry name" value="PAS domain"/>
    <property type="match status" value="1"/>
</dbReference>
<dbReference type="PANTHER" id="PTHR45228">
    <property type="entry name" value="CYCLIC DI-GMP PHOSPHODIESTERASE TM_0186-RELATED"/>
    <property type="match status" value="1"/>
</dbReference>
<dbReference type="PANTHER" id="PTHR45228:SF1">
    <property type="entry name" value="CYCLIC DI-GMP PHOSPHODIESTERASE TM_0186"/>
    <property type="match status" value="1"/>
</dbReference>
<dbReference type="Proteomes" id="UP001144352">
    <property type="component" value="Unassembled WGS sequence"/>
</dbReference>
<evidence type="ECO:0000256" key="1">
    <source>
        <dbReference type="SAM" id="Phobius"/>
    </source>
</evidence>
<keyword evidence="1" id="KW-0812">Transmembrane</keyword>
<accession>A0A9W6FZ63</accession>